<reference evidence="7" key="2">
    <citation type="submission" date="2020-04" db="EMBL/GenBank/DDBJ databases">
        <authorList>
            <consortium name="NCBI Genome Project"/>
        </authorList>
    </citation>
    <scope>NUCLEOTIDE SEQUENCE</scope>
    <source>
        <strain evidence="7">CBS 342.82</strain>
    </source>
</reference>
<feature type="region of interest" description="Disordered" evidence="4">
    <location>
        <begin position="193"/>
        <end position="213"/>
    </location>
</feature>
<evidence type="ECO:0000256" key="1">
    <source>
        <dbReference type="ARBA" id="ARBA00022603"/>
    </source>
</evidence>
<evidence type="ECO:0000256" key="4">
    <source>
        <dbReference type="SAM" id="MobiDB-lite"/>
    </source>
</evidence>
<dbReference type="GeneID" id="54359151"/>
<dbReference type="InterPro" id="IPR015353">
    <property type="entry name" value="Rubisco_LSMT_subst-bd"/>
</dbReference>
<keyword evidence="2" id="KW-0808">Transferase</keyword>
<accession>A0A6J3M6F3</accession>
<evidence type="ECO:0000313" key="6">
    <source>
        <dbReference type="Proteomes" id="UP000504637"/>
    </source>
</evidence>
<dbReference type="SUPFAM" id="SSF81822">
    <property type="entry name" value="RuBisCo LSMT C-terminal, substrate-binding domain"/>
    <property type="match status" value="1"/>
</dbReference>
<dbReference type="InterPro" id="IPR046341">
    <property type="entry name" value="SET_dom_sf"/>
</dbReference>
<keyword evidence="6" id="KW-1185">Reference proteome</keyword>
<reference evidence="7" key="1">
    <citation type="submission" date="2020-01" db="EMBL/GenBank/DDBJ databases">
        <authorList>
            <consortium name="DOE Joint Genome Institute"/>
            <person name="Haridas S."/>
            <person name="Albert R."/>
            <person name="Binder M."/>
            <person name="Bloem J."/>
            <person name="Labutti K."/>
            <person name="Salamov A."/>
            <person name="Andreopoulos B."/>
            <person name="Baker S.E."/>
            <person name="Barry K."/>
            <person name="Bills G."/>
            <person name="Bluhm B.H."/>
            <person name="Cannon C."/>
            <person name="Castanera R."/>
            <person name="Culley D.E."/>
            <person name="Daum C."/>
            <person name="Ezra D."/>
            <person name="Gonzalez J.B."/>
            <person name="Henrissat B."/>
            <person name="Kuo A."/>
            <person name="Liang C."/>
            <person name="Lipzen A."/>
            <person name="Lutzoni F."/>
            <person name="Magnuson J."/>
            <person name="Mondo S."/>
            <person name="Nolan M."/>
            <person name="Ohm R."/>
            <person name="Pangilinan J."/>
            <person name="Park H.-J."/>
            <person name="Ramirez L."/>
            <person name="Alfaro M."/>
            <person name="Sun H."/>
            <person name="Tritt A."/>
            <person name="Yoshinaga Y."/>
            <person name="Zwiers L.-H."/>
            <person name="Turgeon B.G."/>
            <person name="Goodwin S.B."/>
            <person name="Spatafora J.W."/>
            <person name="Crous P.W."/>
            <person name="Grigoriev I.V."/>
        </authorList>
    </citation>
    <scope>NUCLEOTIDE SEQUENCE</scope>
    <source>
        <strain evidence="7">CBS 342.82</strain>
    </source>
</reference>
<gene>
    <name evidence="7" type="ORF">K489DRAFT_318830</name>
</gene>
<dbReference type="PANTHER" id="PTHR13271">
    <property type="entry name" value="UNCHARACTERIZED PUTATIVE METHYLTRANSFERASE"/>
    <property type="match status" value="1"/>
</dbReference>
<dbReference type="Gene3D" id="3.90.1420.10">
    <property type="entry name" value="Rubisco LSMT, substrate-binding domain"/>
    <property type="match status" value="1"/>
</dbReference>
<dbReference type="GO" id="GO:0005634">
    <property type="term" value="C:nucleus"/>
    <property type="evidence" value="ECO:0007669"/>
    <property type="project" value="TreeGrafter"/>
</dbReference>
<evidence type="ECO:0000259" key="5">
    <source>
        <dbReference type="PROSITE" id="PS50280"/>
    </source>
</evidence>
<dbReference type="InterPro" id="IPR001214">
    <property type="entry name" value="SET_dom"/>
</dbReference>
<dbReference type="PROSITE" id="PS50280">
    <property type="entry name" value="SET"/>
    <property type="match status" value="1"/>
</dbReference>
<dbReference type="InterPro" id="IPR036464">
    <property type="entry name" value="Rubisco_LSMT_subst-bd_sf"/>
</dbReference>
<feature type="compositionally biased region" description="Low complexity" evidence="4">
    <location>
        <begin position="334"/>
        <end position="343"/>
    </location>
</feature>
<dbReference type="Pfam" id="PF00856">
    <property type="entry name" value="SET"/>
    <property type="match status" value="1"/>
</dbReference>
<dbReference type="OrthoDB" id="341421at2759"/>
<feature type="region of interest" description="Disordered" evidence="4">
    <location>
        <begin position="323"/>
        <end position="351"/>
    </location>
</feature>
<feature type="region of interest" description="Disordered" evidence="4">
    <location>
        <begin position="447"/>
        <end position="475"/>
    </location>
</feature>
<dbReference type="Proteomes" id="UP000504637">
    <property type="component" value="Unplaced"/>
</dbReference>
<dbReference type="FunFam" id="3.90.1410.10:FF:000007">
    <property type="entry name" value="Ribosomal lysine N-methyltransferase 4"/>
    <property type="match status" value="1"/>
</dbReference>
<name>A0A6J3M6F3_9PEZI</name>
<feature type="non-terminal residue" evidence="7">
    <location>
        <position position="1"/>
    </location>
</feature>
<organism evidence="7">
    <name type="scientific">Dissoconium aciculare CBS 342.82</name>
    <dbReference type="NCBI Taxonomy" id="1314786"/>
    <lineage>
        <taxon>Eukaryota</taxon>
        <taxon>Fungi</taxon>
        <taxon>Dikarya</taxon>
        <taxon>Ascomycota</taxon>
        <taxon>Pezizomycotina</taxon>
        <taxon>Dothideomycetes</taxon>
        <taxon>Dothideomycetidae</taxon>
        <taxon>Mycosphaerellales</taxon>
        <taxon>Dissoconiaceae</taxon>
        <taxon>Dissoconium</taxon>
    </lineage>
</organism>
<reference evidence="7" key="3">
    <citation type="submission" date="2025-08" db="UniProtKB">
        <authorList>
            <consortium name="RefSeq"/>
        </authorList>
    </citation>
    <scope>IDENTIFICATION</scope>
    <source>
        <strain evidence="7">CBS 342.82</strain>
    </source>
</reference>
<dbReference type="Gene3D" id="3.90.1410.10">
    <property type="entry name" value="set domain protein methyltransferase, domain 1"/>
    <property type="match status" value="1"/>
</dbReference>
<keyword evidence="1" id="KW-0489">Methyltransferase</keyword>
<keyword evidence="3" id="KW-0949">S-adenosyl-L-methionine</keyword>
<dbReference type="InterPro" id="IPR050600">
    <property type="entry name" value="SETD3_SETD6_MTase"/>
</dbReference>
<evidence type="ECO:0000256" key="3">
    <source>
        <dbReference type="ARBA" id="ARBA00022691"/>
    </source>
</evidence>
<proteinExistence type="predicted"/>
<protein>
    <submittedName>
        <fullName evidence="7">SET domain-containing protein</fullName>
    </submittedName>
</protein>
<dbReference type="GO" id="GO:0016279">
    <property type="term" value="F:protein-lysine N-methyltransferase activity"/>
    <property type="evidence" value="ECO:0007669"/>
    <property type="project" value="TreeGrafter"/>
</dbReference>
<dbReference type="SUPFAM" id="SSF82199">
    <property type="entry name" value="SET domain"/>
    <property type="match status" value="1"/>
</dbReference>
<dbReference type="RefSeq" id="XP_033460130.1">
    <property type="nucleotide sequence ID" value="XM_033601351.1"/>
</dbReference>
<sequence length="475" mass="53236">DTMANDVFQAATESFSVWLQHAGAKVSDKITIADLRDRHAGRGVVALQDLAEDEELFAIPRAAILTAENSDIPSQLLADIEDPWLQLILAMIFENARGSQSRWSAYLNILPTSFDTLMFWSTSELQMLQGSAVVDKISREAADRTFAEQLLPIVRSNQEIFQAQALGDGDLLALCHRMGSTIMAYAFDLEKSTEGQQPPQAQDEEWEVDEEENPAKGMVPLADLLNADADRNNAKLFYQEDQVVMKTIKPVLRGEELFNDYGALPTADLVRRYGYVTPNYTRYDVVEISADLIRSTISKNTDLSNTELDERWTYLDDQGVLDDAYDISHPPPHSSSGENNNNQGDEEEDSQPQYPDEFLILLATLTAPKETFTTLKRKSKLPKPHLEPPAHHLLTAILTDRLAMYPTNLPPAIHEENSSPIQRRREMAAQLIAGEERVLHEAIHGLAGPARQASPVKRMADDDDSDQSRRTRVKR</sequence>
<dbReference type="AlphaFoldDB" id="A0A6J3M6F3"/>
<dbReference type="GO" id="GO:0032259">
    <property type="term" value="P:methylation"/>
    <property type="evidence" value="ECO:0007669"/>
    <property type="project" value="UniProtKB-KW"/>
</dbReference>
<dbReference type="PANTHER" id="PTHR13271:SF34">
    <property type="entry name" value="N-LYSINE METHYLTRANSFERASE SETD6"/>
    <property type="match status" value="1"/>
</dbReference>
<evidence type="ECO:0000256" key="2">
    <source>
        <dbReference type="ARBA" id="ARBA00022679"/>
    </source>
</evidence>
<dbReference type="Pfam" id="PF09273">
    <property type="entry name" value="Rubis-subs-bind"/>
    <property type="match status" value="1"/>
</dbReference>
<feature type="compositionally biased region" description="Acidic residues" evidence="4">
    <location>
        <begin position="202"/>
        <end position="212"/>
    </location>
</feature>
<evidence type="ECO:0000313" key="7">
    <source>
        <dbReference type="RefSeq" id="XP_033460130.1"/>
    </source>
</evidence>
<feature type="domain" description="SET" evidence="5">
    <location>
        <begin position="28"/>
        <end position="262"/>
    </location>
</feature>